<keyword evidence="5 9" id="KW-1133">Transmembrane helix</keyword>
<dbReference type="GO" id="GO:0016020">
    <property type="term" value="C:membrane"/>
    <property type="evidence" value="ECO:0007669"/>
    <property type="project" value="UniProtKB-SubCell"/>
</dbReference>
<comment type="caution">
    <text evidence="11">The sequence shown here is derived from an EMBL/GenBank/DDBJ whole genome shotgun (WGS) entry which is preliminary data.</text>
</comment>
<dbReference type="GO" id="GO:0006629">
    <property type="term" value="P:lipid metabolic process"/>
    <property type="evidence" value="ECO:0007669"/>
    <property type="project" value="UniProtKB-KW"/>
</dbReference>
<evidence type="ECO:0000256" key="3">
    <source>
        <dbReference type="ARBA" id="ARBA00022679"/>
    </source>
</evidence>
<evidence type="ECO:0000256" key="8">
    <source>
        <dbReference type="ARBA" id="ARBA00023315"/>
    </source>
</evidence>
<feature type="transmembrane region" description="Helical" evidence="9">
    <location>
        <begin position="37"/>
        <end position="58"/>
    </location>
</feature>
<dbReference type="SUPFAM" id="SSF69593">
    <property type="entry name" value="Glycerol-3-phosphate (1)-acyltransferase"/>
    <property type="match status" value="1"/>
</dbReference>
<evidence type="ECO:0000313" key="11">
    <source>
        <dbReference type="EMBL" id="KAJ3259303.1"/>
    </source>
</evidence>
<dbReference type="Pfam" id="PF01553">
    <property type="entry name" value="Acyltransferase"/>
    <property type="match status" value="1"/>
</dbReference>
<organism evidence="11 12">
    <name type="scientific">Boothiomyces macroporosus</name>
    <dbReference type="NCBI Taxonomy" id="261099"/>
    <lineage>
        <taxon>Eukaryota</taxon>
        <taxon>Fungi</taxon>
        <taxon>Fungi incertae sedis</taxon>
        <taxon>Chytridiomycota</taxon>
        <taxon>Chytridiomycota incertae sedis</taxon>
        <taxon>Chytridiomycetes</taxon>
        <taxon>Rhizophydiales</taxon>
        <taxon>Terramycetaceae</taxon>
        <taxon>Boothiomyces</taxon>
    </lineage>
</organism>
<comment type="subcellular location">
    <subcellularLocation>
        <location evidence="1">Membrane</location>
    </subcellularLocation>
</comment>
<keyword evidence="4 9" id="KW-0812">Transmembrane</keyword>
<dbReference type="PANTHER" id="PTHR23063">
    <property type="entry name" value="PHOSPHOLIPID ACYLTRANSFERASE"/>
    <property type="match status" value="1"/>
</dbReference>
<dbReference type="SMART" id="SM00563">
    <property type="entry name" value="PlsC"/>
    <property type="match status" value="1"/>
</dbReference>
<dbReference type="PANTHER" id="PTHR23063:SF60">
    <property type="entry name" value="LYSOPHOSPHATIDIC ACID:OLEOYL-COA ACYLTRANSFERASE 1"/>
    <property type="match status" value="1"/>
</dbReference>
<gene>
    <name evidence="11" type="ORF">HK103_002501</name>
</gene>
<feature type="transmembrane region" description="Helical" evidence="9">
    <location>
        <begin position="64"/>
        <end position="82"/>
    </location>
</feature>
<dbReference type="EMBL" id="JADGKB010000019">
    <property type="protein sequence ID" value="KAJ3259303.1"/>
    <property type="molecule type" value="Genomic_DNA"/>
</dbReference>
<keyword evidence="3" id="KW-0808">Transferase</keyword>
<evidence type="ECO:0000256" key="4">
    <source>
        <dbReference type="ARBA" id="ARBA00022692"/>
    </source>
</evidence>
<evidence type="ECO:0000256" key="2">
    <source>
        <dbReference type="ARBA" id="ARBA00008655"/>
    </source>
</evidence>
<proteinExistence type="inferred from homology"/>
<sequence>MEKYSGWRDAGTGIQPFLHPQPPRIENAAYQFAKYNIVGPIIGSVKFCLILLVVPILIHSWQRIFHFLLGRLILLLSGFYWIDSSSVQIKKLLKPNPVGNGRTLIIANHSSYLDILYFNFRFSPIFLQVSKEGKVRGVSGWQMLGECSQVLDFTDGMTLKEYLKEDRTNLPLVIFPEGTTSNGRGVLQFLPVFEEFNPQEFNLCVQVVGLKYEWSEFCPCYTTGHMLNHYWRVLNQFSNSLKVLYLDPSQIGLSSDAKQVYNKSEGLIGSQLSMYLAQTLRTRKVGKSAHDKVTFLDYFNERENPKYLKTK</sequence>
<evidence type="ECO:0000256" key="6">
    <source>
        <dbReference type="ARBA" id="ARBA00023098"/>
    </source>
</evidence>
<keyword evidence="12" id="KW-1185">Reference proteome</keyword>
<keyword evidence="8" id="KW-0012">Acyltransferase</keyword>
<evidence type="ECO:0000313" key="12">
    <source>
        <dbReference type="Proteomes" id="UP001210925"/>
    </source>
</evidence>
<evidence type="ECO:0000259" key="10">
    <source>
        <dbReference type="SMART" id="SM00563"/>
    </source>
</evidence>
<dbReference type="GO" id="GO:0016746">
    <property type="term" value="F:acyltransferase activity"/>
    <property type="evidence" value="ECO:0007669"/>
    <property type="project" value="UniProtKB-KW"/>
</dbReference>
<protein>
    <recommendedName>
        <fullName evidence="10">Phospholipid/glycerol acyltransferase domain-containing protein</fullName>
    </recommendedName>
</protein>
<keyword evidence="6" id="KW-0443">Lipid metabolism</keyword>
<feature type="domain" description="Phospholipid/glycerol acyltransferase" evidence="10">
    <location>
        <begin position="103"/>
        <end position="213"/>
    </location>
</feature>
<evidence type="ECO:0000256" key="7">
    <source>
        <dbReference type="ARBA" id="ARBA00023136"/>
    </source>
</evidence>
<reference evidence="11" key="1">
    <citation type="submission" date="2020-05" db="EMBL/GenBank/DDBJ databases">
        <title>Phylogenomic resolution of chytrid fungi.</title>
        <authorList>
            <person name="Stajich J.E."/>
            <person name="Amses K."/>
            <person name="Simmons R."/>
            <person name="Seto K."/>
            <person name="Myers J."/>
            <person name="Bonds A."/>
            <person name="Quandt C.A."/>
            <person name="Barry K."/>
            <person name="Liu P."/>
            <person name="Grigoriev I."/>
            <person name="Longcore J.E."/>
            <person name="James T.Y."/>
        </authorList>
    </citation>
    <scope>NUCLEOTIDE SEQUENCE</scope>
    <source>
        <strain evidence="11">PLAUS21</strain>
    </source>
</reference>
<dbReference type="AlphaFoldDB" id="A0AAD5Y6R4"/>
<comment type="similarity">
    <text evidence="2">Belongs to the 1-acyl-sn-glycerol-3-phosphate acyltransferase family.</text>
</comment>
<accession>A0AAD5Y6R4</accession>
<evidence type="ECO:0000256" key="9">
    <source>
        <dbReference type="SAM" id="Phobius"/>
    </source>
</evidence>
<evidence type="ECO:0000256" key="5">
    <source>
        <dbReference type="ARBA" id="ARBA00022989"/>
    </source>
</evidence>
<dbReference type="Proteomes" id="UP001210925">
    <property type="component" value="Unassembled WGS sequence"/>
</dbReference>
<dbReference type="InterPro" id="IPR002123">
    <property type="entry name" value="Plipid/glycerol_acylTrfase"/>
</dbReference>
<keyword evidence="7 9" id="KW-0472">Membrane</keyword>
<name>A0AAD5Y6R4_9FUNG</name>
<evidence type="ECO:0000256" key="1">
    <source>
        <dbReference type="ARBA" id="ARBA00004370"/>
    </source>
</evidence>